<evidence type="ECO:0000256" key="2">
    <source>
        <dbReference type="ARBA" id="ARBA00014129"/>
    </source>
</evidence>
<gene>
    <name evidence="10" type="ORF">U729_1310</name>
</gene>
<dbReference type="HOGENOM" id="CLU_118139_0_0_9"/>
<proteinExistence type="inferred from homology"/>
<dbReference type="STRING" id="1561.NPD11_1684"/>
<sequence length="151" mass="17345">MARLTDIIEKFIKEMIKEDEENKVLIQRNDLADQFRCAPSQINYVLSTRFTYAKGYVIESRRGGGGYILIKKIEHETPLSRKKLIDESIGNSITYHNAVELLDNLLESELINKKEYEIIKIAVNDKTLGNAVNRNSIRADILKGMMMVIIK</sequence>
<dbReference type="OrthoDB" id="1680813at2"/>
<protein>
    <recommendedName>
        <fullName evidence="2 7">Transcriptional regulator CtsR</fullName>
    </recommendedName>
</protein>
<dbReference type="EMBL" id="CP006905">
    <property type="protein sequence ID" value="AIY83338.1"/>
    <property type="molecule type" value="Genomic_DNA"/>
</dbReference>
<feature type="domain" description="CtsR N-terminal HTH" evidence="8">
    <location>
        <begin position="4"/>
        <end position="74"/>
    </location>
</feature>
<keyword evidence="3 7" id="KW-0678">Repressor</keyword>
<evidence type="ECO:0000259" key="8">
    <source>
        <dbReference type="Pfam" id="PF05848"/>
    </source>
</evidence>
<evidence type="ECO:0000256" key="7">
    <source>
        <dbReference type="PIRNR" id="PIRNR010607"/>
    </source>
</evidence>
<accession>A0A0A7FUV6</accession>
<dbReference type="InterPro" id="IPR040465">
    <property type="entry name" value="CtsR_N"/>
</dbReference>
<feature type="domain" description="CtsR C-terminal dimerization" evidence="9">
    <location>
        <begin position="83"/>
        <end position="147"/>
    </location>
</feature>
<dbReference type="RefSeq" id="WP_039312702.1">
    <property type="nucleotide sequence ID" value="NZ_CP006905.1"/>
</dbReference>
<dbReference type="InterPro" id="IPR041902">
    <property type="entry name" value="CtsR_N_sf"/>
</dbReference>
<dbReference type="eggNOG" id="COG4463">
    <property type="taxonomic scope" value="Bacteria"/>
</dbReference>
<comment type="similarity">
    <text evidence="1 7">Belongs to the CtsR family.</text>
</comment>
<dbReference type="Proteomes" id="UP000030635">
    <property type="component" value="Chromosome"/>
</dbReference>
<evidence type="ECO:0000256" key="1">
    <source>
        <dbReference type="ARBA" id="ARBA00010189"/>
    </source>
</evidence>
<evidence type="ECO:0000256" key="3">
    <source>
        <dbReference type="ARBA" id="ARBA00022491"/>
    </source>
</evidence>
<dbReference type="InterPro" id="IPR041908">
    <property type="entry name" value="CtsR_C_sf"/>
</dbReference>
<dbReference type="InterPro" id="IPR008463">
    <property type="entry name" value="CtsR"/>
</dbReference>
<reference evidence="10 11" key="1">
    <citation type="journal article" date="2015" name="Infect. Genet. Evol.">
        <title>Genomic sequences of six botulinum neurotoxin-producing strains representing three clostridial species illustrate the mobility and diversity of botulinum neurotoxin genes.</title>
        <authorList>
            <person name="Smith T.J."/>
            <person name="Hill K.K."/>
            <person name="Xie G."/>
            <person name="Foley B.T."/>
            <person name="Williamson C.H."/>
            <person name="Foster J.T."/>
            <person name="Johnson S.L."/>
            <person name="Chertkov O."/>
            <person name="Teshima H."/>
            <person name="Gibbons H.S."/>
            <person name="Johnsky L.A."/>
            <person name="Karavis M.A."/>
            <person name="Smith L.A."/>
        </authorList>
    </citation>
    <scope>NUCLEOTIDE SEQUENCE [LARGE SCALE GENOMIC DNA]</scope>
    <source>
        <strain evidence="10">Sullivan</strain>
    </source>
</reference>
<evidence type="ECO:0000313" key="11">
    <source>
        <dbReference type="Proteomes" id="UP000030635"/>
    </source>
</evidence>
<keyword evidence="6 7" id="KW-0804">Transcription</keyword>
<name>A0A0A7FUV6_9CLOT</name>
<dbReference type="Gene3D" id="1.10.1200.150">
    <property type="entry name" value="Transcriptional regulator CtsR, C-terminal domain"/>
    <property type="match status" value="1"/>
</dbReference>
<dbReference type="AlphaFoldDB" id="A0A0A7FUV6"/>
<dbReference type="PIRSF" id="PIRSF010607">
    <property type="entry name" value="Txn_repr_CtsR"/>
    <property type="match status" value="1"/>
</dbReference>
<evidence type="ECO:0000259" key="9">
    <source>
        <dbReference type="Pfam" id="PF17727"/>
    </source>
</evidence>
<evidence type="ECO:0000256" key="6">
    <source>
        <dbReference type="ARBA" id="ARBA00023163"/>
    </source>
</evidence>
<evidence type="ECO:0000313" key="10">
    <source>
        <dbReference type="EMBL" id="AIY83338.1"/>
    </source>
</evidence>
<evidence type="ECO:0000256" key="4">
    <source>
        <dbReference type="ARBA" id="ARBA00023015"/>
    </source>
</evidence>
<organism evidence="10 11">
    <name type="scientific">Clostridium baratii str. Sullivan</name>
    <dbReference type="NCBI Taxonomy" id="1415775"/>
    <lineage>
        <taxon>Bacteria</taxon>
        <taxon>Bacillati</taxon>
        <taxon>Bacillota</taxon>
        <taxon>Clostridia</taxon>
        <taxon>Eubacteriales</taxon>
        <taxon>Clostridiaceae</taxon>
        <taxon>Clostridium</taxon>
    </lineage>
</organism>
<keyword evidence="4 7" id="KW-0805">Transcription regulation</keyword>
<dbReference type="Pfam" id="PF17727">
    <property type="entry name" value="CtsR_C"/>
    <property type="match status" value="1"/>
</dbReference>
<dbReference type="GO" id="GO:0006355">
    <property type="term" value="P:regulation of DNA-templated transcription"/>
    <property type="evidence" value="ECO:0007669"/>
    <property type="project" value="UniProtKB-UniRule"/>
</dbReference>
<dbReference type="Pfam" id="PF05848">
    <property type="entry name" value="CtsR"/>
    <property type="match status" value="1"/>
</dbReference>
<keyword evidence="11" id="KW-1185">Reference proteome</keyword>
<dbReference type="InterPro" id="IPR041473">
    <property type="entry name" value="CtsR_C"/>
</dbReference>
<dbReference type="KEGG" id="cbv:U729_1310"/>
<dbReference type="GO" id="GO:0003677">
    <property type="term" value="F:DNA binding"/>
    <property type="evidence" value="ECO:0007669"/>
    <property type="project" value="UniProtKB-UniRule"/>
</dbReference>
<dbReference type="Gene3D" id="3.30.56.130">
    <property type="entry name" value="Transcriptional regulator CtsR, winged HTH domain"/>
    <property type="match status" value="1"/>
</dbReference>
<evidence type="ECO:0000256" key="5">
    <source>
        <dbReference type="ARBA" id="ARBA00023125"/>
    </source>
</evidence>
<keyword evidence="5 7" id="KW-0238">DNA-binding</keyword>